<evidence type="ECO:0008006" key="4">
    <source>
        <dbReference type="Google" id="ProtNLM"/>
    </source>
</evidence>
<dbReference type="InterPro" id="IPR036874">
    <property type="entry name" value="Carbonic_anhydrase_sf"/>
</dbReference>
<feature type="region of interest" description="Disordered" evidence="1">
    <location>
        <begin position="89"/>
        <end position="130"/>
    </location>
</feature>
<protein>
    <recommendedName>
        <fullName evidence="4">Carbonic anhydrase</fullName>
    </recommendedName>
</protein>
<reference evidence="2 3" key="1">
    <citation type="journal article" date="2020" name="ISME J.">
        <title>Uncovering the hidden diversity of litter-decomposition mechanisms in mushroom-forming fungi.</title>
        <authorList>
            <person name="Floudas D."/>
            <person name="Bentzer J."/>
            <person name="Ahren D."/>
            <person name="Johansson T."/>
            <person name="Persson P."/>
            <person name="Tunlid A."/>
        </authorList>
    </citation>
    <scope>NUCLEOTIDE SEQUENCE [LARGE SCALE GENOMIC DNA]</scope>
    <source>
        <strain evidence="2 3">CBS 101986</strain>
    </source>
</reference>
<organism evidence="2 3">
    <name type="scientific">Psilocybe cf. subviscida</name>
    <dbReference type="NCBI Taxonomy" id="2480587"/>
    <lineage>
        <taxon>Eukaryota</taxon>
        <taxon>Fungi</taxon>
        <taxon>Dikarya</taxon>
        <taxon>Basidiomycota</taxon>
        <taxon>Agaricomycotina</taxon>
        <taxon>Agaricomycetes</taxon>
        <taxon>Agaricomycetidae</taxon>
        <taxon>Agaricales</taxon>
        <taxon>Agaricineae</taxon>
        <taxon>Strophariaceae</taxon>
        <taxon>Psilocybe</taxon>
    </lineage>
</organism>
<dbReference type="AlphaFoldDB" id="A0A8H5BR56"/>
<comment type="caution">
    <text evidence="2">The sequence shown here is derived from an EMBL/GenBank/DDBJ whole genome shotgun (WGS) entry which is preliminary data.</text>
</comment>
<dbReference type="GO" id="GO:0008270">
    <property type="term" value="F:zinc ion binding"/>
    <property type="evidence" value="ECO:0007669"/>
    <property type="project" value="InterPro"/>
</dbReference>
<evidence type="ECO:0000256" key="1">
    <source>
        <dbReference type="SAM" id="MobiDB-lite"/>
    </source>
</evidence>
<sequence length="175" mass="18681">MIGYCTLTRNRRCIFLLLTPTSVAPIRLSSHYEDENLFALLASVSSTIMCPGLPRAAFRALVEENVKSNVKKIAESAVMQDHYAYVLATNGPGPTSPPSTFEPSSLLPPAPPQPAPTTSTAATNANDTRPGSATEIFVHGWVYDVETGRVCDLGVTVGPPGRDVPVSPFPRVGEE</sequence>
<name>A0A8H5BR56_9AGAR</name>
<accession>A0A8H5BR56</accession>
<dbReference type="GO" id="GO:0004089">
    <property type="term" value="F:carbonate dehydratase activity"/>
    <property type="evidence" value="ECO:0007669"/>
    <property type="project" value="InterPro"/>
</dbReference>
<evidence type="ECO:0000313" key="2">
    <source>
        <dbReference type="EMBL" id="KAF5326797.1"/>
    </source>
</evidence>
<dbReference type="OrthoDB" id="10248475at2759"/>
<gene>
    <name evidence="2" type="ORF">D9619_004045</name>
</gene>
<keyword evidence="3" id="KW-1185">Reference proteome</keyword>
<proteinExistence type="predicted"/>
<dbReference type="Proteomes" id="UP000567179">
    <property type="component" value="Unassembled WGS sequence"/>
</dbReference>
<feature type="region of interest" description="Disordered" evidence="1">
    <location>
        <begin position="156"/>
        <end position="175"/>
    </location>
</feature>
<dbReference type="Gene3D" id="3.40.1050.10">
    <property type="entry name" value="Carbonic anhydrase"/>
    <property type="match status" value="1"/>
</dbReference>
<feature type="compositionally biased region" description="Pro residues" evidence="1">
    <location>
        <begin position="106"/>
        <end position="115"/>
    </location>
</feature>
<evidence type="ECO:0000313" key="3">
    <source>
        <dbReference type="Proteomes" id="UP000567179"/>
    </source>
</evidence>
<dbReference type="EMBL" id="JAACJJ010000014">
    <property type="protein sequence ID" value="KAF5326797.1"/>
    <property type="molecule type" value="Genomic_DNA"/>
</dbReference>